<name>C6LTF8_GIAIB</name>
<dbReference type="OMA" id="MTHEFEI"/>
<dbReference type="VEuPathDB" id="GiardiaDB:GL50581_2055"/>
<dbReference type="OrthoDB" id="10254994at2759"/>
<feature type="compositionally biased region" description="Polar residues" evidence="2">
    <location>
        <begin position="131"/>
        <end position="141"/>
    </location>
</feature>
<dbReference type="EMBL" id="ACGJ01002263">
    <property type="protein sequence ID" value="EET00711.1"/>
    <property type="molecule type" value="Genomic_DNA"/>
</dbReference>
<evidence type="ECO:0000256" key="2">
    <source>
        <dbReference type="SAM" id="MobiDB-lite"/>
    </source>
</evidence>
<feature type="coiled-coil region" evidence="1">
    <location>
        <begin position="25"/>
        <end position="59"/>
    </location>
</feature>
<evidence type="ECO:0000256" key="1">
    <source>
        <dbReference type="SAM" id="Coils"/>
    </source>
</evidence>
<dbReference type="AlphaFoldDB" id="C6LTF8"/>
<gene>
    <name evidence="3" type="ORF">GL50581_2055</name>
</gene>
<sequence length="502" mass="56704">MEPGVDDSLKSTSSGQDTHECVDYVNALIKERDFLAEELQKTKRELRYYKDQCHRLQEKLYRQSKPFHLSGGGTSLVSDNSLRQTKAFIESVLSNKRKQSRENLYINDESYSYSSYYSSDSGVETADLEASPNTSSNSKGKPTSPPTQPEQSGIGLSQSKETAFGLRAPASLRDDQLDIAYDTIAVLLNTIHALQPTAQQVERITGAFIRRGIMPVFLDSSKTSFSLSLDCQGIKPVLIAPRFAEGTFIPEQAYCLMAQFMARYLIPKEEAKELLIALCALMKRVDDEACALLTSRLRSEITSLRRRLSMGIPYEKVLSDNHIYRLKQDLNRFRTLYMREVDRKTRKVNINFRTSTDESLLHAMNNELQQLSLAISNSMTGTKGGLIDGTASGEKEKAQLQNKDRSHQPVKIVRIEQPHLAITPVEVARTMTHEFEILVKRVRSLLDRSIREARHCEDITSLHQKLVELAAQIEDLLVNWSASSRQVLSAILQLTHDTFTHS</sequence>
<feature type="region of interest" description="Disordered" evidence="2">
    <location>
        <begin position="124"/>
        <end position="156"/>
    </location>
</feature>
<comment type="caution">
    <text evidence="3">The sequence shown here is derived from an EMBL/GenBank/DDBJ whole genome shotgun (WGS) entry which is preliminary data.</text>
</comment>
<reference evidence="3 4" key="1">
    <citation type="journal article" date="2009" name="PLoS Pathog.">
        <title>Draft genome sequencing of giardia intestinalis assemblage B isolate GS: is human giardiasis caused by two different species?</title>
        <authorList>
            <person name="Franzen O."/>
            <person name="Jerlstrom-Hultqvist J."/>
            <person name="Castro E."/>
            <person name="Sherwood E."/>
            <person name="Ankarklev J."/>
            <person name="Reiner D.S."/>
            <person name="Palm D."/>
            <person name="Andersson J.O."/>
            <person name="Andersson B."/>
            <person name="Svard S.G."/>
        </authorList>
    </citation>
    <scope>NUCLEOTIDE SEQUENCE [LARGE SCALE GENOMIC DNA]</scope>
    <source>
        <strain evidence="4">ATCC 50581 / GS clone H7</strain>
    </source>
</reference>
<dbReference type="Proteomes" id="UP000002488">
    <property type="component" value="Unassembled WGS sequence"/>
</dbReference>
<organism evidence="3 4">
    <name type="scientific">Giardia intestinalis (strain ATCC 50581 / GS clone H7)</name>
    <name type="common">Giardia lamblia</name>
    <dbReference type="NCBI Taxonomy" id="598745"/>
    <lineage>
        <taxon>Eukaryota</taxon>
        <taxon>Metamonada</taxon>
        <taxon>Diplomonadida</taxon>
        <taxon>Hexamitidae</taxon>
        <taxon>Giardiinae</taxon>
        <taxon>Giardia</taxon>
    </lineage>
</organism>
<evidence type="ECO:0000313" key="3">
    <source>
        <dbReference type="EMBL" id="EET00711.1"/>
    </source>
</evidence>
<proteinExistence type="predicted"/>
<accession>C6LTF8</accession>
<evidence type="ECO:0000313" key="4">
    <source>
        <dbReference type="Proteomes" id="UP000002488"/>
    </source>
</evidence>
<keyword evidence="1" id="KW-0175">Coiled coil</keyword>
<protein>
    <submittedName>
        <fullName evidence="3">Uncharacterized protein</fullName>
    </submittedName>
</protein>